<keyword evidence="5 8" id="KW-0489">Methyltransferase</keyword>
<dbReference type="EMBL" id="CP003051">
    <property type="protein sequence ID" value="AGA92281.1"/>
    <property type="molecule type" value="Genomic_DNA"/>
</dbReference>
<organism evidence="9 10">
    <name type="scientific">Thioflavicoccus mobilis 8321</name>
    <dbReference type="NCBI Taxonomy" id="765912"/>
    <lineage>
        <taxon>Bacteria</taxon>
        <taxon>Pseudomonadati</taxon>
        <taxon>Pseudomonadota</taxon>
        <taxon>Gammaproteobacteria</taxon>
        <taxon>Chromatiales</taxon>
        <taxon>Chromatiaceae</taxon>
        <taxon>Thioflavicoccus</taxon>
    </lineage>
</organism>
<evidence type="ECO:0000256" key="1">
    <source>
        <dbReference type="ARBA" id="ARBA00002649"/>
    </source>
</evidence>
<dbReference type="OrthoDB" id="9803017at2"/>
<dbReference type="PATRIC" id="fig|765912.4.peg.3548"/>
<protein>
    <recommendedName>
        <fullName evidence="4 8">Ribosomal RNA small subunit methyltransferase D</fullName>
        <ecNumber evidence="3 8">2.1.1.171</ecNumber>
    </recommendedName>
</protein>
<dbReference type="HOGENOM" id="CLU_075826_2_2_6"/>
<comment type="catalytic activity">
    <reaction evidence="7 8">
        <text>guanosine(966) in 16S rRNA + S-adenosyl-L-methionine = N(2)-methylguanosine(966) in 16S rRNA + S-adenosyl-L-homocysteine + H(+)</text>
        <dbReference type="Rhea" id="RHEA:23548"/>
        <dbReference type="Rhea" id="RHEA-COMP:10211"/>
        <dbReference type="Rhea" id="RHEA-COMP:10212"/>
        <dbReference type="ChEBI" id="CHEBI:15378"/>
        <dbReference type="ChEBI" id="CHEBI:57856"/>
        <dbReference type="ChEBI" id="CHEBI:59789"/>
        <dbReference type="ChEBI" id="CHEBI:74269"/>
        <dbReference type="ChEBI" id="CHEBI:74481"/>
        <dbReference type="EC" id="2.1.1.171"/>
    </reaction>
</comment>
<accession>L0H215</accession>
<comment type="similarity">
    <text evidence="2 8">Belongs to the methyltransferase superfamily. RsmD family.</text>
</comment>
<dbReference type="EC" id="2.1.1.171" evidence="3 8"/>
<evidence type="ECO:0000256" key="2">
    <source>
        <dbReference type="ARBA" id="ARBA00005269"/>
    </source>
</evidence>
<dbReference type="eggNOG" id="COG0742">
    <property type="taxonomic scope" value="Bacteria"/>
</dbReference>
<name>L0H215_9GAMM</name>
<dbReference type="Pfam" id="PF03602">
    <property type="entry name" value="Cons_hypoth95"/>
    <property type="match status" value="1"/>
</dbReference>
<dbReference type="STRING" id="765912.Thimo_3625"/>
<evidence type="ECO:0000256" key="6">
    <source>
        <dbReference type="ARBA" id="ARBA00022679"/>
    </source>
</evidence>
<dbReference type="InterPro" id="IPR004398">
    <property type="entry name" value="RNA_MeTrfase_RsmD"/>
</dbReference>
<dbReference type="PANTHER" id="PTHR43542">
    <property type="entry name" value="METHYLTRANSFERASE"/>
    <property type="match status" value="1"/>
</dbReference>
<dbReference type="PIRSF" id="PIRSF004553">
    <property type="entry name" value="CHP00095"/>
    <property type="match status" value="1"/>
</dbReference>
<dbReference type="CDD" id="cd02440">
    <property type="entry name" value="AdoMet_MTases"/>
    <property type="match status" value="1"/>
</dbReference>
<keyword evidence="8" id="KW-0949">S-adenosyl-L-methionine</keyword>
<evidence type="ECO:0000313" key="9">
    <source>
        <dbReference type="EMBL" id="AGA92281.1"/>
    </source>
</evidence>
<dbReference type="NCBIfam" id="TIGR00095">
    <property type="entry name" value="16S rRNA (guanine(966)-N(2))-methyltransferase RsmD"/>
    <property type="match status" value="1"/>
</dbReference>
<keyword evidence="10" id="KW-1185">Reference proteome</keyword>
<dbReference type="PROSITE" id="PS00092">
    <property type="entry name" value="N6_MTASE"/>
    <property type="match status" value="1"/>
</dbReference>
<dbReference type="RefSeq" id="WP_015282406.1">
    <property type="nucleotide sequence ID" value="NC_019940.1"/>
</dbReference>
<dbReference type="InterPro" id="IPR029063">
    <property type="entry name" value="SAM-dependent_MTases_sf"/>
</dbReference>
<evidence type="ECO:0000256" key="3">
    <source>
        <dbReference type="ARBA" id="ARBA00012141"/>
    </source>
</evidence>
<dbReference type="AlphaFoldDB" id="L0H215"/>
<comment type="function">
    <text evidence="1 8">Specifically methylates the guanine in position 966 of 16S rRNA in the assembled 30S particle.</text>
</comment>
<dbReference type="GO" id="GO:0052913">
    <property type="term" value="F:16S rRNA (guanine(966)-N(2))-methyltransferase activity"/>
    <property type="evidence" value="ECO:0007669"/>
    <property type="project" value="UniProtKB-EC"/>
</dbReference>
<dbReference type="InterPro" id="IPR002052">
    <property type="entry name" value="DNA_methylase_N6_adenine_CS"/>
</dbReference>
<dbReference type="PANTHER" id="PTHR43542:SF1">
    <property type="entry name" value="METHYLTRANSFERASE"/>
    <property type="match status" value="1"/>
</dbReference>
<dbReference type="Proteomes" id="UP000010816">
    <property type="component" value="Chromosome"/>
</dbReference>
<reference evidence="9 10" key="1">
    <citation type="submission" date="2011-09" db="EMBL/GenBank/DDBJ databases">
        <title>Complete sequence of chromosome of Thioflavicoccus mobilis 8321.</title>
        <authorList>
            <consortium name="US DOE Joint Genome Institute"/>
            <person name="Lucas S."/>
            <person name="Han J."/>
            <person name="Lapidus A."/>
            <person name="Cheng J.-F."/>
            <person name="Goodwin L."/>
            <person name="Pitluck S."/>
            <person name="Peters L."/>
            <person name="Ovchinnikova G."/>
            <person name="Lu M."/>
            <person name="Detter J.C."/>
            <person name="Han C."/>
            <person name="Tapia R."/>
            <person name="Land M."/>
            <person name="Hauser L."/>
            <person name="Kyrpides N."/>
            <person name="Ivanova N."/>
            <person name="Pagani I."/>
            <person name="Vogl K."/>
            <person name="Liu Z."/>
            <person name="Imhoff J."/>
            <person name="Thiel V."/>
            <person name="Frigaard N.-U."/>
            <person name="Bryant D."/>
            <person name="Woyke T."/>
        </authorList>
    </citation>
    <scope>NUCLEOTIDE SEQUENCE [LARGE SCALE GENOMIC DNA]</scope>
    <source>
        <strain evidence="9 10">8321</strain>
    </source>
</reference>
<proteinExistence type="inferred from homology"/>
<sequence length="196" mass="21022">MQNKVGRGTSGRLRIIGGELGGRRLPVPAQPGLRPTPERVRETLFNWLQPCIAGSRCLDLFAGSGALGLEARSRGAAEVMLIEHAEPVARALQATVHDWRLTGVEVRRADALRWLAGTPRRFDIVFLDPPFSADLLVPACARLARDGWLAADAHIYLEAAAKGGLPALPADWSLVRAGRAGDVAFGLALYEGTRTG</sequence>
<dbReference type="GO" id="GO:0003676">
    <property type="term" value="F:nucleic acid binding"/>
    <property type="evidence" value="ECO:0007669"/>
    <property type="project" value="InterPro"/>
</dbReference>
<dbReference type="SUPFAM" id="SSF53335">
    <property type="entry name" value="S-adenosyl-L-methionine-dependent methyltransferases"/>
    <property type="match status" value="1"/>
</dbReference>
<dbReference type="Gene3D" id="3.40.50.150">
    <property type="entry name" value="Vaccinia Virus protein VP39"/>
    <property type="match status" value="1"/>
</dbReference>
<evidence type="ECO:0000256" key="4">
    <source>
        <dbReference type="ARBA" id="ARBA00013682"/>
    </source>
</evidence>
<evidence type="ECO:0000313" key="10">
    <source>
        <dbReference type="Proteomes" id="UP000010816"/>
    </source>
</evidence>
<keyword evidence="8" id="KW-0698">rRNA processing</keyword>
<dbReference type="KEGG" id="tmb:Thimo_3625"/>
<evidence type="ECO:0000256" key="5">
    <source>
        <dbReference type="ARBA" id="ARBA00022603"/>
    </source>
</evidence>
<keyword evidence="6 8" id="KW-0808">Transferase</keyword>
<evidence type="ECO:0000256" key="7">
    <source>
        <dbReference type="ARBA" id="ARBA00048326"/>
    </source>
</evidence>
<evidence type="ECO:0000256" key="8">
    <source>
        <dbReference type="PIRNR" id="PIRNR004553"/>
    </source>
</evidence>
<gene>
    <name evidence="9" type="ORF">Thimo_3625</name>
</gene>